<accession>A0A8S4R3G3</accession>
<name>A0A8S4R3G3_9NEOP</name>
<feature type="non-terminal residue" evidence="1">
    <location>
        <position position="1"/>
    </location>
</feature>
<reference evidence="1" key="1">
    <citation type="submission" date="2022-03" db="EMBL/GenBank/DDBJ databases">
        <authorList>
            <person name="Lindestad O."/>
        </authorList>
    </citation>
    <scope>NUCLEOTIDE SEQUENCE</scope>
</reference>
<evidence type="ECO:0000313" key="1">
    <source>
        <dbReference type="EMBL" id="CAH2228343.1"/>
    </source>
</evidence>
<gene>
    <name evidence="1" type="primary">jg4741</name>
    <name evidence="1" type="ORF">PAEG_LOCUS8303</name>
</gene>
<sequence>VMGVCCCKESVPDELVYLPAPARLASPVVEEPTLRISQVVDPHLIERLIMEMLTVAATRVDTDQIPHGFSKYAALAFSRNITGRKVKSSVMESVDVA</sequence>
<dbReference type="EMBL" id="CAKXAJ010024045">
    <property type="protein sequence ID" value="CAH2228343.1"/>
    <property type="molecule type" value="Genomic_DNA"/>
</dbReference>
<organism evidence="1 2">
    <name type="scientific">Pararge aegeria aegeria</name>
    <dbReference type="NCBI Taxonomy" id="348720"/>
    <lineage>
        <taxon>Eukaryota</taxon>
        <taxon>Metazoa</taxon>
        <taxon>Ecdysozoa</taxon>
        <taxon>Arthropoda</taxon>
        <taxon>Hexapoda</taxon>
        <taxon>Insecta</taxon>
        <taxon>Pterygota</taxon>
        <taxon>Neoptera</taxon>
        <taxon>Endopterygota</taxon>
        <taxon>Lepidoptera</taxon>
        <taxon>Glossata</taxon>
        <taxon>Ditrysia</taxon>
        <taxon>Papilionoidea</taxon>
        <taxon>Nymphalidae</taxon>
        <taxon>Satyrinae</taxon>
        <taxon>Satyrini</taxon>
        <taxon>Parargina</taxon>
        <taxon>Pararge</taxon>
    </lineage>
</organism>
<keyword evidence="2" id="KW-1185">Reference proteome</keyword>
<protein>
    <submittedName>
        <fullName evidence="1">Jg4741 protein</fullName>
    </submittedName>
</protein>
<evidence type="ECO:0000313" key="2">
    <source>
        <dbReference type="Proteomes" id="UP000838756"/>
    </source>
</evidence>
<dbReference type="AlphaFoldDB" id="A0A8S4R3G3"/>
<comment type="caution">
    <text evidence="1">The sequence shown here is derived from an EMBL/GenBank/DDBJ whole genome shotgun (WGS) entry which is preliminary data.</text>
</comment>
<proteinExistence type="predicted"/>
<dbReference type="OrthoDB" id="6922491at2759"/>
<dbReference type="Proteomes" id="UP000838756">
    <property type="component" value="Unassembled WGS sequence"/>
</dbReference>